<keyword evidence="8" id="KW-0547">Nucleotide-binding</keyword>
<feature type="region of interest" description="Disordered" evidence="9">
    <location>
        <begin position="37"/>
        <end position="67"/>
    </location>
</feature>
<feature type="transmembrane region" description="Helical" evidence="8">
    <location>
        <begin position="829"/>
        <end position="848"/>
    </location>
</feature>
<dbReference type="SFLD" id="SFLDG00002">
    <property type="entry name" value="C1.7:_P-type_atpase_like"/>
    <property type="match status" value="1"/>
</dbReference>
<evidence type="ECO:0000259" key="10">
    <source>
        <dbReference type="Pfam" id="PF00122"/>
    </source>
</evidence>
<keyword evidence="6 8" id="KW-1133">Transmembrane helix</keyword>
<dbReference type="InterPro" id="IPR001757">
    <property type="entry name" value="P_typ_ATPase"/>
</dbReference>
<dbReference type="AlphaFoldDB" id="A0A7S3L8F7"/>
<dbReference type="Pfam" id="PF00702">
    <property type="entry name" value="Hydrolase"/>
    <property type="match status" value="1"/>
</dbReference>
<feature type="region of interest" description="Disordered" evidence="9">
    <location>
        <begin position="1"/>
        <end position="23"/>
    </location>
</feature>
<dbReference type="SFLD" id="SFLDS00003">
    <property type="entry name" value="Haloacid_Dehalogenase"/>
    <property type="match status" value="1"/>
</dbReference>
<feature type="domain" description="P-type ATPase A" evidence="10">
    <location>
        <begin position="355"/>
        <end position="445"/>
    </location>
</feature>
<dbReference type="InterPro" id="IPR023299">
    <property type="entry name" value="ATPase_P-typ_cyto_dom_N"/>
</dbReference>
<dbReference type="PRINTS" id="PR00119">
    <property type="entry name" value="CATATPASE"/>
</dbReference>
<dbReference type="PANTHER" id="PTHR48085:SF5">
    <property type="entry name" value="CADMIUM_ZINC-TRANSPORTING ATPASE HMA4-RELATED"/>
    <property type="match status" value="1"/>
</dbReference>
<dbReference type="GO" id="GO:0005524">
    <property type="term" value="F:ATP binding"/>
    <property type="evidence" value="ECO:0007669"/>
    <property type="project" value="UniProtKB-UniRule"/>
</dbReference>
<evidence type="ECO:0000313" key="11">
    <source>
        <dbReference type="EMBL" id="CAE0414931.1"/>
    </source>
</evidence>
<dbReference type="Gene3D" id="3.40.50.1000">
    <property type="entry name" value="HAD superfamily/HAD-like"/>
    <property type="match status" value="1"/>
</dbReference>
<dbReference type="SUPFAM" id="SSF81665">
    <property type="entry name" value="Calcium ATPase, transmembrane domain M"/>
    <property type="match status" value="1"/>
</dbReference>
<dbReference type="GO" id="GO:0019829">
    <property type="term" value="F:ATPase-coupled monoatomic cation transmembrane transporter activity"/>
    <property type="evidence" value="ECO:0007669"/>
    <property type="project" value="InterPro"/>
</dbReference>
<evidence type="ECO:0000256" key="8">
    <source>
        <dbReference type="RuleBase" id="RU362081"/>
    </source>
</evidence>
<dbReference type="SUPFAM" id="SSF81653">
    <property type="entry name" value="Calcium ATPase, transduction domain A"/>
    <property type="match status" value="1"/>
</dbReference>
<comment type="subcellular location">
    <subcellularLocation>
        <location evidence="1 8">Membrane</location>
    </subcellularLocation>
</comment>
<dbReference type="PROSITE" id="PS01229">
    <property type="entry name" value="COF_2"/>
    <property type="match status" value="1"/>
</dbReference>
<dbReference type="GO" id="GO:0016020">
    <property type="term" value="C:membrane"/>
    <property type="evidence" value="ECO:0007669"/>
    <property type="project" value="UniProtKB-SubCell"/>
</dbReference>
<dbReference type="InterPro" id="IPR036412">
    <property type="entry name" value="HAD-like_sf"/>
</dbReference>
<gene>
    <name evidence="11" type="ORF">ACOF00016_LOCUS12104</name>
</gene>
<dbReference type="Pfam" id="PF00122">
    <property type="entry name" value="E1-E2_ATPase"/>
    <property type="match status" value="1"/>
</dbReference>
<comment type="caution">
    <text evidence="8">Lacks conserved residue(s) required for the propagation of feature annotation.</text>
</comment>
<evidence type="ECO:0000256" key="7">
    <source>
        <dbReference type="ARBA" id="ARBA00023136"/>
    </source>
</evidence>
<feature type="transmembrane region" description="Helical" evidence="8">
    <location>
        <begin position="496"/>
        <end position="522"/>
    </location>
</feature>
<dbReference type="InterPro" id="IPR051014">
    <property type="entry name" value="Cation_Transport_ATPase_IB"/>
</dbReference>
<dbReference type="InterPro" id="IPR008250">
    <property type="entry name" value="ATPase_P-typ_transduc_dom_A_sf"/>
</dbReference>
<dbReference type="InterPro" id="IPR059000">
    <property type="entry name" value="ATPase_P-type_domA"/>
</dbReference>
<dbReference type="EMBL" id="HBIM01015323">
    <property type="protein sequence ID" value="CAE0414931.1"/>
    <property type="molecule type" value="Transcribed_RNA"/>
</dbReference>
<sequence length="886" mass="95958">MGAHKLFRADRTELNKQEENMRRQRLFHQQLSSQLTTTGLVRRERQRNKERMNHSRHPLLQQALSSTTTRHGRYIPTTRILLLLLALLVRPSTWFDDSPSKTFTHAFCVRQSTMALRHQHLLLANDKLFGRPPNAFVKSRRLLPPDQMYRPPRIPHTTAVSTRDSKLYSCCTEVSLQHHDHHHHHHHGSHGARQTAMTSLSIVFWVLSMLSHGAPLLGRHPGGQQVVSNLRWAALPSVALAMPTVVAKAQRAIWKRRKVDASCMMLAASLGALALGEYTESAAVTSLFAVSEVLEERAAHRSAAALSQVAQDLGPGKARLLVVVSDDDPTIARDGDTFHNNTTTQNQQIVATTTEQTIYVSADQVQVGALVSVPVGDKIPCDGIILSGNTFLDESSVTGESLPLRRSVNNTVSAGFVNVGPEHVVVRTTAMASESAVARLAKLVEDSSSRKSPTEVMVDKFAGQYAPVVFSVALSMAILPWALLGKEIGLVWTRRSLVTMVAACPCPLVISTPVSYIAALAVMARKGVIVKGGAVLEALGRVDKIAFDKTGTLTEGRFSLRHLTVTASSFGREEVLEYLALMEAPSSHPLASALVDAARKEGIVAPMDIAVRKHTLLKGEGLVADIEGKTVHVGNRRLFQRLGLFDQLSDTEKDLASNMESSGETVGFLSVEGSGIVCMYSVADAIRDEARTVVKKLEGSGVEVSMLTGDGKGSAMAVANRIGIAPDRVHSELLPEDKLQIITSMKDTSADKSCSRLWPRRRRTTRRGYTLMCGDGVNDGPALALADVSIAMGTGASLATKTSDVILTDSNLNKILESIMIGRRLSRTIFQNITFSLLAKGVVVGLAAFGVTALWAAIASDVGTMLIVTTNGLRILSSQKRSNTVA</sequence>
<dbReference type="GO" id="GO:0016887">
    <property type="term" value="F:ATP hydrolysis activity"/>
    <property type="evidence" value="ECO:0007669"/>
    <property type="project" value="InterPro"/>
</dbReference>
<keyword evidence="7 8" id="KW-0472">Membrane</keyword>
<feature type="compositionally biased region" description="Basic and acidic residues" evidence="9">
    <location>
        <begin position="7"/>
        <end position="22"/>
    </location>
</feature>
<keyword evidence="8" id="KW-0067">ATP-binding</keyword>
<evidence type="ECO:0000256" key="9">
    <source>
        <dbReference type="SAM" id="MobiDB-lite"/>
    </source>
</evidence>
<protein>
    <recommendedName>
        <fullName evidence="10">P-type ATPase A domain-containing protein</fullName>
    </recommendedName>
</protein>
<dbReference type="PANTHER" id="PTHR48085">
    <property type="entry name" value="CADMIUM/ZINC-TRANSPORTING ATPASE HMA2-RELATED"/>
    <property type="match status" value="1"/>
</dbReference>
<dbReference type="Gene3D" id="3.40.1110.10">
    <property type="entry name" value="Calcium-transporting ATPase, cytoplasmic domain N"/>
    <property type="match status" value="1"/>
</dbReference>
<dbReference type="SFLD" id="SFLDF00027">
    <property type="entry name" value="p-type_atpase"/>
    <property type="match status" value="1"/>
</dbReference>
<evidence type="ECO:0000256" key="4">
    <source>
        <dbReference type="ARBA" id="ARBA00022723"/>
    </source>
</evidence>
<dbReference type="PROSITE" id="PS00154">
    <property type="entry name" value="ATPASE_E1_E2"/>
    <property type="match status" value="1"/>
</dbReference>
<keyword evidence="5" id="KW-1278">Translocase</keyword>
<evidence type="ECO:0000256" key="6">
    <source>
        <dbReference type="ARBA" id="ARBA00022989"/>
    </source>
</evidence>
<keyword evidence="3 8" id="KW-0812">Transmembrane</keyword>
<keyword evidence="4 8" id="KW-0479">Metal-binding</keyword>
<dbReference type="NCBIfam" id="TIGR01494">
    <property type="entry name" value="ATPase_P-type"/>
    <property type="match status" value="1"/>
</dbReference>
<proteinExistence type="inferred from homology"/>
<dbReference type="Gene3D" id="2.70.150.10">
    <property type="entry name" value="Calcium-transporting ATPase, cytoplasmic transduction domain A"/>
    <property type="match status" value="1"/>
</dbReference>
<organism evidence="11">
    <name type="scientific">Amphora coffeiformis</name>
    <dbReference type="NCBI Taxonomy" id="265554"/>
    <lineage>
        <taxon>Eukaryota</taxon>
        <taxon>Sar</taxon>
        <taxon>Stramenopiles</taxon>
        <taxon>Ochrophyta</taxon>
        <taxon>Bacillariophyta</taxon>
        <taxon>Bacillariophyceae</taxon>
        <taxon>Bacillariophycidae</taxon>
        <taxon>Thalassiophysales</taxon>
        <taxon>Catenulaceae</taxon>
        <taxon>Amphora</taxon>
    </lineage>
</organism>
<dbReference type="InterPro" id="IPR023214">
    <property type="entry name" value="HAD_sf"/>
</dbReference>
<accession>A0A7S3L8F7</accession>
<feature type="transmembrane region" description="Helical" evidence="8">
    <location>
        <begin position="465"/>
        <end position="484"/>
    </location>
</feature>
<dbReference type="InterPro" id="IPR044492">
    <property type="entry name" value="P_typ_ATPase_HD_dom"/>
</dbReference>
<dbReference type="InterPro" id="IPR027256">
    <property type="entry name" value="P-typ_ATPase_IB"/>
</dbReference>
<evidence type="ECO:0000256" key="3">
    <source>
        <dbReference type="ARBA" id="ARBA00022692"/>
    </source>
</evidence>
<name>A0A7S3L8F7_9STRA</name>
<dbReference type="InterPro" id="IPR018303">
    <property type="entry name" value="ATPase_P-typ_P_site"/>
</dbReference>
<reference evidence="11" key="1">
    <citation type="submission" date="2021-01" db="EMBL/GenBank/DDBJ databases">
        <authorList>
            <person name="Corre E."/>
            <person name="Pelletier E."/>
            <person name="Niang G."/>
            <person name="Scheremetjew M."/>
            <person name="Finn R."/>
            <person name="Kale V."/>
            <person name="Holt S."/>
            <person name="Cochrane G."/>
            <person name="Meng A."/>
            <person name="Brown T."/>
            <person name="Cohen L."/>
        </authorList>
    </citation>
    <scope>NUCLEOTIDE SEQUENCE</scope>
    <source>
        <strain evidence="11">CCMP127</strain>
    </source>
</reference>
<feature type="compositionally biased region" description="Basic and acidic residues" evidence="9">
    <location>
        <begin position="41"/>
        <end position="53"/>
    </location>
</feature>
<evidence type="ECO:0000256" key="2">
    <source>
        <dbReference type="ARBA" id="ARBA00006024"/>
    </source>
</evidence>
<dbReference type="SUPFAM" id="SSF56784">
    <property type="entry name" value="HAD-like"/>
    <property type="match status" value="1"/>
</dbReference>
<dbReference type="InterPro" id="IPR023298">
    <property type="entry name" value="ATPase_P-typ_TM_dom_sf"/>
</dbReference>
<comment type="similarity">
    <text evidence="2 8">Belongs to the cation transport ATPase (P-type) (TC 3.A.3) family. Type IB subfamily.</text>
</comment>
<dbReference type="NCBIfam" id="TIGR01525">
    <property type="entry name" value="ATPase-IB_hvy"/>
    <property type="match status" value="1"/>
</dbReference>
<evidence type="ECO:0000256" key="5">
    <source>
        <dbReference type="ARBA" id="ARBA00022967"/>
    </source>
</evidence>
<dbReference type="GO" id="GO:0046872">
    <property type="term" value="F:metal ion binding"/>
    <property type="evidence" value="ECO:0007669"/>
    <property type="project" value="UniProtKB-KW"/>
</dbReference>
<evidence type="ECO:0000256" key="1">
    <source>
        <dbReference type="ARBA" id="ARBA00004370"/>
    </source>
</evidence>